<dbReference type="PANTHER" id="PTHR30061">
    <property type="entry name" value="MALTOSE-BINDING PERIPLASMIC PROTEIN"/>
    <property type="match status" value="1"/>
</dbReference>
<evidence type="ECO:0000313" key="5">
    <source>
        <dbReference type="EMBL" id="AYG01856.1"/>
    </source>
</evidence>
<dbReference type="PANTHER" id="PTHR30061:SF50">
    <property type="entry name" value="MALTOSE_MALTODEXTRIN-BINDING PERIPLASMIC PROTEIN"/>
    <property type="match status" value="1"/>
</dbReference>
<keyword evidence="2" id="KW-0813">Transport</keyword>
<dbReference type="OrthoDB" id="383937at2"/>
<comment type="similarity">
    <text evidence="1">Belongs to the bacterial solute-binding protein 1 family.</text>
</comment>
<dbReference type="Proteomes" id="UP000269374">
    <property type="component" value="Chromosome"/>
</dbReference>
<evidence type="ECO:0000256" key="1">
    <source>
        <dbReference type="ARBA" id="ARBA00008520"/>
    </source>
</evidence>
<dbReference type="KEGG" id="lact:D7I46_12820"/>
<gene>
    <name evidence="5" type="ORF">D7I46_12820</name>
</gene>
<dbReference type="PROSITE" id="PS51257">
    <property type="entry name" value="PROKAR_LIPOPROTEIN"/>
    <property type="match status" value="1"/>
</dbReference>
<proteinExistence type="inferred from homology"/>
<feature type="signal peptide" evidence="4">
    <location>
        <begin position="1"/>
        <end position="21"/>
    </location>
</feature>
<reference evidence="5 6" key="1">
    <citation type="submission" date="2018-09" db="EMBL/GenBank/DDBJ databases">
        <title>Genome sequencing of strain 1JSPR-7.</title>
        <authorList>
            <person name="Heo J."/>
            <person name="Kim S.-J."/>
            <person name="Kwon S.-W."/>
        </authorList>
    </citation>
    <scope>NUCLEOTIDE SEQUENCE [LARGE SCALE GENOMIC DNA]</scope>
    <source>
        <strain evidence="5 6">1JSPR-7</strain>
    </source>
</reference>
<dbReference type="GO" id="GO:0042956">
    <property type="term" value="P:maltodextrin transmembrane transport"/>
    <property type="evidence" value="ECO:0007669"/>
    <property type="project" value="TreeGrafter"/>
</dbReference>
<dbReference type="SUPFAM" id="SSF53850">
    <property type="entry name" value="Periplasmic binding protein-like II"/>
    <property type="match status" value="1"/>
</dbReference>
<evidence type="ECO:0000256" key="4">
    <source>
        <dbReference type="SAM" id="SignalP"/>
    </source>
</evidence>
<evidence type="ECO:0000256" key="3">
    <source>
        <dbReference type="ARBA" id="ARBA00022729"/>
    </source>
</evidence>
<keyword evidence="6" id="KW-1185">Reference proteome</keyword>
<evidence type="ECO:0000313" key="6">
    <source>
        <dbReference type="Proteomes" id="UP000269374"/>
    </source>
</evidence>
<dbReference type="InterPro" id="IPR006059">
    <property type="entry name" value="SBP"/>
</dbReference>
<accession>A0A387BLH6</accession>
<feature type="chain" id="PRO_5038546572" evidence="4">
    <location>
        <begin position="22"/>
        <end position="427"/>
    </location>
</feature>
<sequence length="427" mass="46789">MKTWKKVTLTGVALMAAASLAACGNSSAKAGKSGSVKGQTLTVGYWKGSDTENATFDKLVKTFEKKYDVTVKPKVYTNITQQLPTDLSGGTAPDVFYIDSSFYPYLQKEGVLNKLSKSVADPSNFYKTSIGAFTTNGDVYAVPKDVSTLAIYVNKDIFAKAGIDINSIPKSYEDFLKWAPAQQAKLDATYGKGKVYMMNMNADLTRNWQFITAGDQNPITKDGKGVSKLSNPTILKNLTFVQKMFNEGIVATPQQVGAGDEGTGFATGKFAMALTGNWNYQVYNTQYKDLHYTIIPNMTYDGQKQTMQYTVGWGEYKNTKVTSLANDWIKYVTGKDGMTTWTSGVGTLATRADVNDSSEFIKENPLLKVHSDELTYAAPWQDGVNLTTVVTSYDNFITNAFKKDATPAQLKSALKQADQDANSKLSK</sequence>
<dbReference type="RefSeq" id="WP_120773225.1">
    <property type="nucleotide sequence ID" value="NZ_CP032627.1"/>
</dbReference>
<evidence type="ECO:0000256" key="2">
    <source>
        <dbReference type="ARBA" id="ARBA00022448"/>
    </source>
</evidence>
<protein>
    <submittedName>
        <fullName evidence="5">Extracellular solute-binding protein</fullName>
    </submittedName>
</protein>
<dbReference type="GO" id="GO:0015768">
    <property type="term" value="P:maltose transport"/>
    <property type="evidence" value="ECO:0007669"/>
    <property type="project" value="TreeGrafter"/>
</dbReference>
<dbReference type="Pfam" id="PF13416">
    <property type="entry name" value="SBP_bac_8"/>
    <property type="match status" value="1"/>
</dbReference>
<keyword evidence="3 4" id="KW-0732">Signal</keyword>
<name>A0A387BLH6_9LACT</name>
<dbReference type="EMBL" id="CP032627">
    <property type="protein sequence ID" value="AYG01856.1"/>
    <property type="molecule type" value="Genomic_DNA"/>
</dbReference>
<dbReference type="Gene3D" id="3.40.190.10">
    <property type="entry name" value="Periplasmic binding protein-like II"/>
    <property type="match status" value="1"/>
</dbReference>
<dbReference type="GO" id="GO:0055052">
    <property type="term" value="C:ATP-binding cassette (ABC) transporter complex, substrate-binding subunit-containing"/>
    <property type="evidence" value="ECO:0007669"/>
    <property type="project" value="TreeGrafter"/>
</dbReference>
<organism evidence="5 6">
    <name type="scientific">Lactococcus allomyrinae</name>
    <dbReference type="NCBI Taxonomy" id="2419773"/>
    <lineage>
        <taxon>Bacteria</taxon>
        <taxon>Bacillati</taxon>
        <taxon>Bacillota</taxon>
        <taxon>Bacilli</taxon>
        <taxon>Lactobacillales</taxon>
        <taxon>Streptococcaceae</taxon>
        <taxon>Lactococcus</taxon>
    </lineage>
</organism>
<dbReference type="AlphaFoldDB" id="A0A387BLH6"/>
<dbReference type="GO" id="GO:1901982">
    <property type="term" value="F:maltose binding"/>
    <property type="evidence" value="ECO:0007669"/>
    <property type="project" value="TreeGrafter"/>
</dbReference>